<dbReference type="Proteomes" id="UP000789901">
    <property type="component" value="Unassembled WGS sequence"/>
</dbReference>
<keyword evidence="1" id="KW-1133">Transmembrane helix</keyword>
<name>A0ABN7UVF2_GIGMA</name>
<evidence type="ECO:0000256" key="1">
    <source>
        <dbReference type="SAM" id="Phobius"/>
    </source>
</evidence>
<proteinExistence type="predicted"/>
<feature type="transmembrane region" description="Helical" evidence="1">
    <location>
        <begin position="6"/>
        <end position="23"/>
    </location>
</feature>
<evidence type="ECO:0000313" key="2">
    <source>
        <dbReference type="EMBL" id="CAG8684063.1"/>
    </source>
</evidence>
<keyword evidence="3" id="KW-1185">Reference proteome</keyword>
<accession>A0ABN7UVF2</accession>
<reference evidence="2 3" key="1">
    <citation type="submission" date="2021-06" db="EMBL/GenBank/DDBJ databases">
        <authorList>
            <person name="Kallberg Y."/>
            <person name="Tangrot J."/>
            <person name="Rosling A."/>
        </authorList>
    </citation>
    <scope>NUCLEOTIDE SEQUENCE [LARGE SCALE GENOMIC DNA]</scope>
    <source>
        <strain evidence="2 3">120-4 pot B 10/14</strain>
    </source>
</reference>
<keyword evidence="1" id="KW-0472">Membrane</keyword>
<comment type="caution">
    <text evidence="2">The sequence shown here is derived from an EMBL/GenBank/DDBJ whole genome shotgun (WGS) entry which is preliminary data.</text>
</comment>
<evidence type="ECO:0000313" key="3">
    <source>
        <dbReference type="Proteomes" id="UP000789901"/>
    </source>
</evidence>
<sequence>MDFFNIFCLTIFLFICYLIINLSQIEDKFILVINDDDEELVKATNYNSVKKTTAEKNDDINILQEQIYDKELKTTNYSSVKEAIANSVKEKNHEIEQIRKESLLFRQEIYKWCQIFESESDIEIIESKIKDLDKFIHKQNEELDDSRNHEIDANRLDT</sequence>
<protein>
    <submittedName>
        <fullName evidence="2">36033_t:CDS:1</fullName>
    </submittedName>
</protein>
<dbReference type="EMBL" id="CAJVQB010006438">
    <property type="protein sequence ID" value="CAG8684063.1"/>
    <property type="molecule type" value="Genomic_DNA"/>
</dbReference>
<keyword evidence="1" id="KW-0812">Transmembrane</keyword>
<organism evidence="2 3">
    <name type="scientific">Gigaspora margarita</name>
    <dbReference type="NCBI Taxonomy" id="4874"/>
    <lineage>
        <taxon>Eukaryota</taxon>
        <taxon>Fungi</taxon>
        <taxon>Fungi incertae sedis</taxon>
        <taxon>Mucoromycota</taxon>
        <taxon>Glomeromycotina</taxon>
        <taxon>Glomeromycetes</taxon>
        <taxon>Diversisporales</taxon>
        <taxon>Gigasporaceae</taxon>
        <taxon>Gigaspora</taxon>
    </lineage>
</organism>
<gene>
    <name evidence="2" type="ORF">GMARGA_LOCUS11144</name>
</gene>